<dbReference type="EMBL" id="LAVV01007791">
    <property type="protein sequence ID" value="KNZ54762.1"/>
    <property type="molecule type" value="Genomic_DNA"/>
</dbReference>
<accession>A0A0L6V2P1</accession>
<dbReference type="AlphaFoldDB" id="A0A0L6V2P1"/>
<proteinExistence type="predicted"/>
<feature type="region of interest" description="Disordered" evidence="1">
    <location>
        <begin position="253"/>
        <end position="281"/>
    </location>
</feature>
<evidence type="ECO:0000256" key="1">
    <source>
        <dbReference type="SAM" id="MobiDB-lite"/>
    </source>
</evidence>
<protein>
    <submittedName>
        <fullName evidence="2">Uncharacterized protein</fullName>
    </submittedName>
</protein>
<dbReference type="VEuPathDB" id="FungiDB:VP01_2860g1"/>
<comment type="caution">
    <text evidence="2">The sequence shown here is derived from an EMBL/GenBank/DDBJ whole genome shotgun (WGS) entry which is preliminary data.</text>
</comment>
<reference evidence="2 3" key="1">
    <citation type="submission" date="2015-08" db="EMBL/GenBank/DDBJ databases">
        <title>Next Generation Sequencing and Analysis of the Genome of Puccinia sorghi L Schw, the Causal Agent of Maize Common Rust.</title>
        <authorList>
            <person name="Rochi L."/>
            <person name="Burguener G."/>
            <person name="Darino M."/>
            <person name="Turjanski A."/>
            <person name="Kreff E."/>
            <person name="Dieguez M.J."/>
            <person name="Sacco F."/>
        </authorList>
    </citation>
    <scope>NUCLEOTIDE SEQUENCE [LARGE SCALE GENOMIC DNA]</scope>
    <source>
        <strain evidence="2 3">RO10H11247</strain>
    </source>
</reference>
<keyword evidence="3" id="KW-1185">Reference proteome</keyword>
<gene>
    <name evidence="2" type="ORF">VP01_2860g1</name>
</gene>
<dbReference type="Proteomes" id="UP000037035">
    <property type="component" value="Unassembled WGS sequence"/>
</dbReference>
<sequence length="309" mass="34742">MASSSQANTPVNHHDSSCYSDKLLVKILIRVNASSEKETIDSTKILFGAVNSNIHRTLSCMPNSKVYDMYQHLQKHFWMSSRARQQNLLRKMLGFKVSDYPLTKDQILAMMLQCKTNQGLAIQQEVDRWVENYFHTQENYNFPRPTVGSDYVIYTLDAFKHHVATTAQHQEFPLPALTLLLPSASAPIQFMNLASTNNEEVTGLAACPRLCLECCSLDHFGGFQGFYPILAPPGVVGTYPQLGQLLRYQRGDHQAGHQSFQHPHPFIQASNGGHQPLTRGQPPRRMVEIGELDDTLEEPSGLGILFLMV</sequence>
<evidence type="ECO:0000313" key="3">
    <source>
        <dbReference type="Proteomes" id="UP000037035"/>
    </source>
</evidence>
<evidence type="ECO:0000313" key="2">
    <source>
        <dbReference type="EMBL" id="KNZ54762.1"/>
    </source>
</evidence>
<organism evidence="2 3">
    <name type="scientific">Puccinia sorghi</name>
    <dbReference type="NCBI Taxonomy" id="27349"/>
    <lineage>
        <taxon>Eukaryota</taxon>
        <taxon>Fungi</taxon>
        <taxon>Dikarya</taxon>
        <taxon>Basidiomycota</taxon>
        <taxon>Pucciniomycotina</taxon>
        <taxon>Pucciniomycetes</taxon>
        <taxon>Pucciniales</taxon>
        <taxon>Pucciniaceae</taxon>
        <taxon>Puccinia</taxon>
    </lineage>
</organism>
<name>A0A0L6V2P1_9BASI</name>